<protein>
    <recommendedName>
        <fullName evidence="2">Complex 1 LYR protein domain-containing protein</fullName>
    </recommendedName>
</protein>
<comment type="caution">
    <text evidence="3">The sequence shown here is derived from an EMBL/GenBank/DDBJ whole genome shotgun (WGS) entry which is preliminary data.</text>
</comment>
<dbReference type="InterPro" id="IPR046896">
    <property type="entry name" value="Cup1-like_N"/>
</dbReference>
<evidence type="ECO:0000256" key="1">
    <source>
        <dbReference type="SAM" id="MobiDB-lite"/>
    </source>
</evidence>
<dbReference type="EMBL" id="JAZGSY010000093">
    <property type="protein sequence ID" value="KAL1840946.1"/>
    <property type="molecule type" value="Genomic_DNA"/>
</dbReference>
<accession>A0ABR3VJ45</accession>
<gene>
    <name evidence="3" type="ORF">VTJ49DRAFT_7605</name>
</gene>
<dbReference type="Pfam" id="PF05347">
    <property type="entry name" value="Complex1_LYR"/>
    <property type="match status" value="1"/>
</dbReference>
<evidence type="ECO:0000313" key="3">
    <source>
        <dbReference type="EMBL" id="KAL1840946.1"/>
    </source>
</evidence>
<evidence type="ECO:0000313" key="4">
    <source>
        <dbReference type="Proteomes" id="UP001583172"/>
    </source>
</evidence>
<name>A0ABR3VJ45_HUMIN</name>
<feature type="region of interest" description="Disordered" evidence="1">
    <location>
        <begin position="313"/>
        <end position="381"/>
    </location>
</feature>
<proteinExistence type="predicted"/>
<reference evidence="3 4" key="1">
    <citation type="journal article" date="2024" name="Commun. Biol.">
        <title>Comparative genomic analysis of thermophilic fungi reveals convergent evolutionary adaptations and gene losses.</title>
        <authorList>
            <person name="Steindorff A.S."/>
            <person name="Aguilar-Pontes M.V."/>
            <person name="Robinson A.J."/>
            <person name="Andreopoulos B."/>
            <person name="LaButti K."/>
            <person name="Kuo A."/>
            <person name="Mondo S."/>
            <person name="Riley R."/>
            <person name="Otillar R."/>
            <person name="Haridas S."/>
            <person name="Lipzen A."/>
            <person name="Grimwood J."/>
            <person name="Schmutz J."/>
            <person name="Clum A."/>
            <person name="Reid I.D."/>
            <person name="Moisan M.C."/>
            <person name="Butler G."/>
            <person name="Nguyen T.T.M."/>
            <person name="Dewar K."/>
            <person name="Conant G."/>
            <person name="Drula E."/>
            <person name="Henrissat B."/>
            <person name="Hansel C."/>
            <person name="Singer S."/>
            <person name="Hutchinson M.I."/>
            <person name="de Vries R.P."/>
            <person name="Natvig D.O."/>
            <person name="Powell A.J."/>
            <person name="Tsang A."/>
            <person name="Grigoriev I.V."/>
        </authorList>
    </citation>
    <scope>NUCLEOTIDE SEQUENCE [LARGE SCALE GENOMIC DNA]</scope>
    <source>
        <strain evidence="3 4">CBS 620.91</strain>
    </source>
</reference>
<keyword evidence="4" id="KW-1185">Reference proteome</keyword>
<dbReference type="Proteomes" id="UP001583172">
    <property type="component" value="Unassembled WGS sequence"/>
</dbReference>
<sequence>MPSQFFPARSSRHRVACFALYRALLRTAQRVPLPDDLTTSSPLVGPNPTQHPIRTLIRNAFRRNRKDTSPRLVVSALKNGYRFLTLLTRAAETSEPPNPERASVLAFLRRNQDRVLQIKAQLAAKAEEWKQGSTAPIPDRQTIIKRVSPEGVWPPVYAPAIPVRPLSMFRDGIRRPPVLGHAMGVPFLRFKKPQPRFLERVLRQKAMRRHKRIGIITALQEEGMADAQEEDLWEEQVERLIAEANKRRKGRVGVGRQERVKREPTYVDSLKEVIWNLVDLTSKEHEDLVARGRAMWQIVLAEREQALEEEKERLERLGRGGEEPKLRDWKRPLRLSTRPREKKKKRVKMMMVKAGVEKGTPGDGGQTSTVGASGETPPPKQ</sequence>
<organism evidence="3 4">
    <name type="scientific">Humicola insolens</name>
    <name type="common">Soft-rot fungus</name>
    <dbReference type="NCBI Taxonomy" id="85995"/>
    <lineage>
        <taxon>Eukaryota</taxon>
        <taxon>Fungi</taxon>
        <taxon>Dikarya</taxon>
        <taxon>Ascomycota</taxon>
        <taxon>Pezizomycotina</taxon>
        <taxon>Sordariomycetes</taxon>
        <taxon>Sordariomycetidae</taxon>
        <taxon>Sordariales</taxon>
        <taxon>Chaetomiaceae</taxon>
        <taxon>Mycothermus</taxon>
    </lineage>
</organism>
<dbReference type="InterPro" id="IPR008011">
    <property type="entry name" value="Complex1_LYR_dom"/>
</dbReference>
<evidence type="ECO:0000259" key="2">
    <source>
        <dbReference type="Pfam" id="PF05347"/>
    </source>
</evidence>
<feature type="domain" description="Complex 1 LYR protein" evidence="2">
    <location>
        <begin position="17"/>
        <end position="84"/>
    </location>
</feature>
<dbReference type="CDD" id="cd20273">
    <property type="entry name" value="Complex1_LYR_unchar"/>
    <property type="match status" value="1"/>
</dbReference>
<feature type="compositionally biased region" description="Basic and acidic residues" evidence="1">
    <location>
        <begin position="313"/>
        <end position="331"/>
    </location>
</feature>